<dbReference type="InterPro" id="IPR011047">
    <property type="entry name" value="Quinoprotein_ADH-like_sf"/>
</dbReference>
<keyword evidence="5" id="KW-1185">Reference proteome</keyword>
<dbReference type="CDD" id="cd00185">
    <property type="entry name" value="TNFRSF"/>
    <property type="match status" value="1"/>
</dbReference>
<feature type="transmembrane region" description="Helical" evidence="2">
    <location>
        <begin position="2708"/>
        <end position="2724"/>
    </location>
</feature>
<feature type="transmembrane region" description="Helical" evidence="2">
    <location>
        <begin position="2416"/>
        <end position="2436"/>
    </location>
</feature>
<dbReference type="InterPro" id="IPR015943">
    <property type="entry name" value="WD40/YVTN_repeat-like_dom_sf"/>
</dbReference>
<feature type="transmembrane region" description="Helical" evidence="2">
    <location>
        <begin position="2496"/>
        <end position="2520"/>
    </location>
</feature>
<keyword evidence="1" id="KW-0853">WD repeat</keyword>
<keyword evidence="2" id="KW-0472">Membrane</keyword>
<dbReference type="PANTHER" id="PTHR11319:SF35">
    <property type="entry name" value="OUTER MEMBRANE PROTEIN PMPC-RELATED"/>
    <property type="match status" value="1"/>
</dbReference>
<protein>
    <submittedName>
        <fullName evidence="4">Transmembrane protein, putative</fullName>
    </submittedName>
</protein>
<dbReference type="InterPro" id="IPR036322">
    <property type="entry name" value="WD40_repeat_dom_sf"/>
</dbReference>
<feature type="transmembrane region" description="Helical" evidence="2">
    <location>
        <begin position="2456"/>
        <end position="2476"/>
    </location>
</feature>
<dbReference type="EMBL" id="GG662740">
    <property type="protein sequence ID" value="EAR92988.2"/>
    <property type="molecule type" value="Genomic_DNA"/>
</dbReference>
<proteinExistence type="predicted"/>
<organism evidence="4 5">
    <name type="scientific">Tetrahymena thermophila (strain SB210)</name>
    <dbReference type="NCBI Taxonomy" id="312017"/>
    <lineage>
        <taxon>Eukaryota</taxon>
        <taxon>Sar</taxon>
        <taxon>Alveolata</taxon>
        <taxon>Ciliophora</taxon>
        <taxon>Intramacronucleata</taxon>
        <taxon>Oligohymenophorea</taxon>
        <taxon>Hymenostomatida</taxon>
        <taxon>Tetrahymenina</taxon>
        <taxon>Tetrahymenidae</taxon>
        <taxon>Tetrahymena</taxon>
    </lineage>
</organism>
<sequence length="2913" mass="336353">MILVNIKFLIRLKFCLLFSQLTLVKAIGCPFQIVGSSSYMAQIQTMILLKSYPQQDFQDIVAVVYYPFTVGIFNFVKNVKYTTIEQSEDVQFYQIDKDDRQNLQVTVIHTLDAKGRIIGWNSGNGSKQSTLQIPSQIQINPKSCLNSEELIVITWDTSNLFVIDYSSSTISDSKITTIWLKQAQIIQCVSDKANRRFLLVDSQGGLYSFDITSQFFQKLFQIEKFVNFQSIYTTKNQISITYASQNGSFYVSSYKNSVLQFQNNFPSASTQVLVSQEEDFIIVIGESNLFQVWSIEQNILVYQADFQKIYCDQRDANQTSVDSTINFTFGSINQKNQISVVSDKYIFVYSLDEKSPLFFKNQAYETTLKWTQAFVVENQVVTCFQSSVSTLDLKTSKFIYFMDSFQSAQSSYDIVKQLQIDSDFNRIIKSDQAGTIQYWSLFDNQLEKQISYINHESIFFIDKSINKLIQYQTYTATGQTLIVIYDYLLGVLIDNIISPFGQSNLQDFILIQDKQNKLIIGFVMQTTQYVIYKLDSSLDHSLIFSGVLLQNGVIDGEIILLEQKQQILIGINGYLCLFNYYYSSGDSNQQINLQNNTDQVISYFYLSYALTLISVKQQNIQIYQYDSNTFNLINNLNYDVGQPQIIYLVDEQQTLVLNKGNQLCFMNYQNYKQQVLNLNDQSVQFFAFDGPQGLLIAILSNSKIIVVDIGTTNFLYQIQIYSNEIQTVDIYTDKQLVMVAYNDGQIILYNYINNIIQNVFNNAYPAAAKDLDSKYNTLALQSNVFIFTRTLVDNCLINQIVSPNQLNSFYIDVKSGLTLMLSSQIQLYNQIIQQYISSSPASIDLTDSYIIYSIPQQNYLFVGFANVTSNYVIVYELDTYKQIGRLNHNVSQCVTIYKFFYDEYLNRLFVGCFTPGTIVVWDLSRNFQLIQVLDQIESVYRITGVIFNPQDKLIMFLGYVWWSRSIDYYTLTHRCTIAGLNAKFDFTNKLQIVWDHNGSVRIYNYNCDNIGYIDAHENWIYQGLIDEQNQILITVSKDRYVRTWNYKNLPYPNKMYEVQLQNPLYDAFLDKDNNYVFVSDFNGFIYVLTFPKLTLVRQMQVTNSQINNLYFDSKHNMLIFGCLASNTIGYYNLIQFIQSFAKTFSYSYVGVMSTLQTQQGIIFYQEGNVVQLWDYKSKQLRYGFYVADQGRDFYSDFVLIVGSTSIAALLTREQTVFFDINILSIINVQKQKCSRHTQIQGYLICSYVNNITILDVNEYIVFQQISIDNNSSVIELKAIVQLKTFFVTTTQGQVIGYTLNLSSQQLQFNQIFNLQLLSEAIVNSLFIEQSKSYILIASTLSGQIAQMVLSQELVILKQQTLLLPGITSHAHILQYTNGYVFIKRIQDFQLNLFNPYDLTLIGQVSSPCIGYSYKLDISLDFDYIMQSCLGIYQINELSTLKLVSYGRFTSTLLQYPVNPQFTPDDNKIIFINKDYFFDAYTFQIQTYRINRLNQTITLLGIYTQDFQRIGKVADYEIFDTEENVYAQLILYSGIQIAQIQLPIFGQSICQEQITSDQFAQVLQSIQKIYLQIYNYFPIQQLIFDVLIEGQTILPPFPPFQFSNHSQVNIISKNNTTQYKIIASEDLFTSFSGYDLSKFNKSIQNFRNSQYVAPIFISNYFNVSFSDMSLISNNGVSLPLIKSYLIQNLQINSTQFTNNINLMFLQYKKILNLDENIFEIIQQINNDNIQVQNVTLSNNTFNDVKQYCALEIISQTLKIIEFYITQNSDFTKQNIIVSIKTISDFNLDKFVVSMNQGFYNLAVIQNQNQGTLQNAEITNNYATQALMITQSILQILNLQLQHNQSGGLNQLNSIINIDQKSLVNIKNSIFKNNLSNSGGSIFLSQSELQIQESFFGSDQGLQHGGSIYSTYSNLKINDSQFLNSKSKNGGSIYFENGILILNKIYAQNCQSGQSGGYAYINQATQLQISSFSSQYCKAFSDGGVLYITQSNGNSSYIVDSIFQSNQALGSGGVILLYNSDIIISKSNFVNNTAGIGGVIRYLELKPQFLIHRDHSYRDSCKTFSQNQCKSNKAIIFGDYIASYPQFASILPSKDFDVDIKNYPNIIFNNFRSGQSNFDLTIQFLDEFKNQVKQIDSQNQTLVSQISYDLFQEISSYDCRINIQQSSIFLQDQIVKIEGATKVDYAYYSSKKIGCFMNNFKITGVPSKNAFIQLSLNGMKTLNSTNQFINVDNIEISIYFRSCQAGEYYNSVCQGCQLQECIQCLNGTYSLIYPQIGDQIQCKSCDNQKTSFCELNQIVLRDNYWRLSNNSDDIYQCDQLSNPCNGDSSKGYCQEGHTGALCSSCDIQGQVWGNKYGKVNQIGKKSIECSLCSSIQNNSFKQILLLLGIVLYLVFLILESQNSNCKICQIRIISSLKILQMGVSQFIFQSTVISKIFINQFYVITALKSSIGLTFPGLFQSLFTFPQTTSQPILVFLYSIDCSLSQLNSQIPIQYLRFIYISIVLPCVFLLLIYISINLFFIGVEYFMPSQYYNTQIKYNNVNMSISTIIVFSYLASQNIYQAALEIIICEKFGDTYYMKSQMDQQCYNDEHKFYIVFLVLPVLIAVIIIYPIIMLYVLFRNHSKMFDNISTNVIRRYGYFFQGFKRNRWWWEFIKTWYKIIILFLSTYYNNQPQIQLNSVIFVQSIYCGSIILFKPYQDHKINKLESDSATYVLLIFWIALFEQWNDDKMYLNFIFSITLVVLLIMMFGQLAMSFLGVIFRRNQYFFLKSTCCLKVFQYISRKILNNQTWIQQYLFKNNFLLYNLFFNQKYDPFKVFKNWSKVRQSIQKEDQSKIQIEQFQNLNNSSVNKELDSKKDFTKQPKQLFSFQFNNSPVSLRIPTPPLFKKHSRQKFSMNKYGINRKQFDKIDEEKQN</sequence>
<dbReference type="SUPFAM" id="SSF50978">
    <property type="entry name" value="WD40 repeat-like"/>
    <property type="match status" value="2"/>
</dbReference>
<evidence type="ECO:0000313" key="5">
    <source>
        <dbReference type="Proteomes" id="UP000009168"/>
    </source>
</evidence>
<feature type="transmembrane region" description="Helical" evidence="2">
    <location>
        <begin position="2592"/>
        <end position="2618"/>
    </location>
</feature>
<evidence type="ECO:0000256" key="3">
    <source>
        <dbReference type="SAM" id="SignalP"/>
    </source>
</evidence>
<evidence type="ECO:0000256" key="2">
    <source>
        <dbReference type="SAM" id="Phobius"/>
    </source>
</evidence>
<keyword evidence="3" id="KW-0732">Signal</keyword>
<dbReference type="InterPro" id="IPR001680">
    <property type="entry name" value="WD40_rpt"/>
</dbReference>
<evidence type="ECO:0000313" key="4">
    <source>
        <dbReference type="EMBL" id="EAR92988.2"/>
    </source>
</evidence>
<accession>I7MIH9</accession>
<dbReference type="RefSeq" id="XP_001013233.2">
    <property type="nucleotide sequence ID" value="XM_001013233.2"/>
</dbReference>
<dbReference type="SUPFAM" id="SSF50998">
    <property type="entry name" value="Quinoprotein alcohol dehydrogenase-like"/>
    <property type="match status" value="1"/>
</dbReference>
<dbReference type="PROSITE" id="PS50082">
    <property type="entry name" value="WD_REPEATS_2"/>
    <property type="match status" value="1"/>
</dbReference>
<dbReference type="GeneID" id="7834535"/>
<dbReference type="SUPFAM" id="SSF51004">
    <property type="entry name" value="C-terminal (heme d1) domain of cytochrome cd1-nitrite reductase"/>
    <property type="match status" value="1"/>
</dbReference>
<feature type="repeat" description="WD" evidence="1">
    <location>
        <begin position="1013"/>
        <end position="1048"/>
    </location>
</feature>
<keyword evidence="2 4" id="KW-0812">Transmembrane</keyword>
<dbReference type="OrthoDB" id="5950997at2759"/>
<reference evidence="5" key="1">
    <citation type="journal article" date="2006" name="PLoS Biol.">
        <title>Macronuclear genome sequence of the ciliate Tetrahymena thermophila, a model eukaryote.</title>
        <authorList>
            <person name="Eisen J.A."/>
            <person name="Coyne R.S."/>
            <person name="Wu M."/>
            <person name="Wu D."/>
            <person name="Thiagarajan M."/>
            <person name="Wortman J.R."/>
            <person name="Badger J.H."/>
            <person name="Ren Q."/>
            <person name="Amedeo P."/>
            <person name="Jones K.M."/>
            <person name="Tallon L.J."/>
            <person name="Delcher A.L."/>
            <person name="Salzberg S.L."/>
            <person name="Silva J.C."/>
            <person name="Haas B.J."/>
            <person name="Majoros W.H."/>
            <person name="Farzad M."/>
            <person name="Carlton J.M."/>
            <person name="Smith R.K. Jr."/>
            <person name="Garg J."/>
            <person name="Pearlman R.E."/>
            <person name="Karrer K.M."/>
            <person name="Sun L."/>
            <person name="Manning G."/>
            <person name="Elde N.C."/>
            <person name="Turkewitz A.P."/>
            <person name="Asai D.J."/>
            <person name="Wilkes D.E."/>
            <person name="Wang Y."/>
            <person name="Cai H."/>
            <person name="Collins K."/>
            <person name="Stewart B.A."/>
            <person name="Lee S.R."/>
            <person name="Wilamowska K."/>
            <person name="Weinberg Z."/>
            <person name="Ruzzo W.L."/>
            <person name="Wloga D."/>
            <person name="Gaertig J."/>
            <person name="Frankel J."/>
            <person name="Tsao C.-C."/>
            <person name="Gorovsky M.A."/>
            <person name="Keeling P.J."/>
            <person name="Waller R.F."/>
            <person name="Patron N.J."/>
            <person name="Cherry J.M."/>
            <person name="Stover N.A."/>
            <person name="Krieger C.J."/>
            <person name="del Toro C."/>
            <person name="Ryder H.F."/>
            <person name="Williamson S.C."/>
            <person name="Barbeau R.A."/>
            <person name="Hamilton E.P."/>
            <person name="Orias E."/>
        </authorList>
    </citation>
    <scope>NUCLEOTIDE SEQUENCE [LARGE SCALE GENOMIC DNA]</scope>
    <source>
        <strain evidence="5">SB210</strain>
    </source>
</reference>
<feature type="chain" id="PRO_5003712700" evidence="3">
    <location>
        <begin position="27"/>
        <end position="2913"/>
    </location>
</feature>
<dbReference type="Gene3D" id="2.130.10.10">
    <property type="entry name" value="YVTN repeat-like/Quinoprotein amine dehydrogenase"/>
    <property type="match status" value="2"/>
</dbReference>
<dbReference type="KEGG" id="tet:TTHERM_00296010"/>
<feature type="transmembrane region" description="Helical" evidence="2">
    <location>
        <begin position="2377"/>
        <end position="2396"/>
    </location>
</feature>
<feature type="transmembrane region" description="Helical" evidence="2">
    <location>
        <begin position="2730"/>
        <end position="2759"/>
    </location>
</feature>
<feature type="transmembrane region" description="Helical" evidence="2">
    <location>
        <begin position="2648"/>
        <end position="2668"/>
    </location>
</feature>
<gene>
    <name evidence="4" type="ORF">TTHERM_00296010</name>
</gene>
<dbReference type="Proteomes" id="UP000009168">
    <property type="component" value="Unassembled WGS sequence"/>
</dbReference>
<feature type="transmembrane region" description="Helical" evidence="2">
    <location>
        <begin position="2674"/>
        <end position="2696"/>
    </location>
</feature>
<keyword evidence="2" id="KW-1133">Transmembrane helix</keyword>
<dbReference type="PANTHER" id="PTHR11319">
    <property type="entry name" value="G PROTEIN-COUPLED RECEPTOR-RELATED"/>
    <property type="match status" value="1"/>
</dbReference>
<dbReference type="InterPro" id="IPR011048">
    <property type="entry name" value="Haem_d1_sf"/>
</dbReference>
<dbReference type="InterPro" id="IPR011050">
    <property type="entry name" value="Pectin_lyase_fold/virulence"/>
</dbReference>
<dbReference type="InParanoid" id="I7MIH9"/>
<name>I7MIH9_TETTS</name>
<feature type="signal peptide" evidence="3">
    <location>
        <begin position="1"/>
        <end position="26"/>
    </location>
</feature>
<dbReference type="SUPFAM" id="SSF51126">
    <property type="entry name" value="Pectin lyase-like"/>
    <property type="match status" value="1"/>
</dbReference>
<dbReference type="SMART" id="SM00320">
    <property type="entry name" value="WD40"/>
    <property type="match status" value="3"/>
</dbReference>
<evidence type="ECO:0000256" key="1">
    <source>
        <dbReference type="PROSITE-ProRule" id="PRU00221"/>
    </source>
</evidence>